<dbReference type="Proteomes" id="UP000607559">
    <property type="component" value="Unassembled WGS sequence"/>
</dbReference>
<organism evidence="2 3">
    <name type="scientific">Puia dinghuensis</name>
    <dbReference type="NCBI Taxonomy" id="1792502"/>
    <lineage>
        <taxon>Bacteria</taxon>
        <taxon>Pseudomonadati</taxon>
        <taxon>Bacteroidota</taxon>
        <taxon>Chitinophagia</taxon>
        <taxon>Chitinophagales</taxon>
        <taxon>Chitinophagaceae</taxon>
        <taxon>Puia</taxon>
    </lineage>
</organism>
<sequence length="204" mass="23269">MPAITDKSRHLDDWFVSDIQFNLLYPPSMQALARMHWTPLAVIKSAAEFLATRDGSRILDIGSGVGKFCLSASYYQPNALFAGVEQRNNLVGHAVAARSTLGLRNVSFVAANFTQLDFSHYDHFYFYNSFFENLGDADRIDDSIQYSSSLYHYYSNYLRRELGKMPAGTRIVTYCSWQDEIPPSYELVQTDLDGLLKYNVKTRD</sequence>
<dbReference type="InterPro" id="IPR029063">
    <property type="entry name" value="SAM-dependent_MTases_sf"/>
</dbReference>
<keyword evidence="3" id="KW-1185">Reference proteome</keyword>
<evidence type="ECO:0000313" key="2">
    <source>
        <dbReference type="EMBL" id="GGA94633.1"/>
    </source>
</evidence>
<protein>
    <recommendedName>
        <fullName evidence="1">Methyltransferase domain-containing protein</fullName>
    </recommendedName>
</protein>
<dbReference type="InterPro" id="IPR025714">
    <property type="entry name" value="Methyltranfer_dom"/>
</dbReference>
<evidence type="ECO:0000259" key="1">
    <source>
        <dbReference type="Pfam" id="PF13847"/>
    </source>
</evidence>
<name>A0A8J2UBS1_9BACT</name>
<comment type="caution">
    <text evidence="2">The sequence shown here is derived from an EMBL/GenBank/DDBJ whole genome shotgun (WGS) entry which is preliminary data.</text>
</comment>
<dbReference type="Pfam" id="PF13847">
    <property type="entry name" value="Methyltransf_31"/>
    <property type="match status" value="1"/>
</dbReference>
<accession>A0A8J2UBS1</accession>
<dbReference type="EMBL" id="BMJC01000002">
    <property type="protein sequence ID" value="GGA94633.1"/>
    <property type="molecule type" value="Genomic_DNA"/>
</dbReference>
<dbReference type="RefSeq" id="WP_188930676.1">
    <property type="nucleotide sequence ID" value="NZ_BMJC01000002.1"/>
</dbReference>
<reference evidence="2" key="1">
    <citation type="journal article" date="2014" name="Int. J. Syst. Evol. Microbiol.">
        <title>Complete genome sequence of Corynebacterium casei LMG S-19264T (=DSM 44701T), isolated from a smear-ripened cheese.</title>
        <authorList>
            <consortium name="US DOE Joint Genome Institute (JGI-PGF)"/>
            <person name="Walter F."/>
            <person name="Albersmeier A."/>
            <person name="Kalinowski J."/>
            <person name="Ruckert C."/>
        </authorList>
    </citation>
    <scope>NUCLEOTIDE SEQUENCE</scope>
    <source>
        <strain evidence="2">CGMCC 1.15448</strain>
    </source>
</reference>
<reference evidence="2" key="2">
    <citation type="submission" date="2020-09" db="EMBL/GenBank/DDBJ databases">
        <authorList>
            <person name="Sun Q."/>
            <person name="Zhou Y."/>
        </authorList>
    </citation>
    <scope>NUCLEOTIDE SEQUENCE</scope>
    <source>
        <strain evidence="2">CGMCC 1.15448</strain>
    </source>
</reference>
<dbReference type="Gene3D" id="3.40.50.150">
    <property type="entry name" value="Vaccinia Virus protein VP39"/>
    <property type="match status" value="1"/>
</dbReference>
<dbReference type="AlphaFoldDB" id="A0A8J2UBS1"/>
<proteinExistence type="predicted"/>
<dbReference type="SUPFAM" id="SSF53335">
    <property type="entry name" value="S-adenosyl-L-methionine-dependent methyltransferases"/>
    <property type="match status" value="1"/>
</dbReference>
<gene>
    <name evidence="2" type="ORF">GCM10011511_17400</name>
</gene>
<feature type="domain" description="Methyltransferase" evidence="1">
    <location>
        <begin position="54"/>
        <end position="119"/>
    </location>
</feature>
<evidence type="ECO:0000313" key="3">
    <source>
        <dbReference type="Proteomes" id="UP000607559"/>
    </source>
</evidence>